<dbReference type="AlphaFoldDB" id="A0A2V3IIX9"/>
<keyword evidence="2" id="KW-1185">Reference proteome</keyword>
<dbReference type="EMBL" id="NBIV01000179">
    <property type="protein sequence ID" value="PXF42037.1"/>
    <property type="molecule type" value="Genomic_DNA"/>
</dbReference>
<protein>
    <submittedName>
        <fullName evidence="1">Uncharacterized protein</fullName>
    </submittedName>
</protein>
<dbReference type="Proteomes" id="UP000247409">
    <property type="component" value="Unassembled WGS sequence"/>
</dbReference>
<gene>
    <name evidence="1" type="ORF">BWQ96_08245</name>
</gene>
<organism evidence="1 2">
    <name type="scientific">Gracilariopsis chorda</name>
    <dbReference type="NCBI Taxonomy" id="448386"/>
    <lineage>
        <taxon>Eukaryota</taxon>
        <taxon>Rhodophyta</taxon>
        <taxon>Florideophyceae</taxon>
        <taxon>Rhodymeniophycidae</taxon>
        <taxon>Gracilariales</taxon>
        <taxon>Gracilariaceae</taxon>
        <taxon>Gracilariopsis</taxon>
    </lineage>
</organism>
<comment type="caution">
    <text evidence="1">The sequence shown here is derived from an EMBL/GenBank/DDBJ whole genome shotgun (WGS) entry which is preliminary data.</text>
</comment>
<proteinExistence type="predicted"/>
<sequence length="93" mass="9951">MNLGVLDTANAFSGGLVTVGANLFDDRVDLSDRSGFDVKKSASKLAKRKKMVKPCAPLPDRMSTLVANLYTAKPATPLHDGFMAVQVNADGRR</sequence>
<accession>A0A2V3IIX9</accession>
<evidence type="ECO:0000313" key="2">
    <source>
        <dbReference type="Proteomes" id="UP000247409"/>
    </source>
</evidence>
<evidence type="ECO:0000313" key="1">
    <source>
        <dbReference type="EMBL" id="PXF42037.1"/>
    </source>
</evidence>
<name>A0A2V3IIX9_9FLOR</name>
<reference evidence="1 2" key="1">
    <citation type="journal article" date="2018" name="Mol. Biol. Evol.">
        <title>Analysis of the draft genome of the red seaweed Gracilariopsis chorda provides insights into genome size evolution in Rhodophyta.</title>
        <authorList>
            <person name="Lee J."/>
            <person name="Yang E.C."/>
            <person name="Graf L."/>
            <person name="Yang J.H."/>
            <person name="Qiu H."/>
            <person name="Zel Zion U."/>
            <person name="Chan C.X."/>
            <person name="Stephens T.G."/>
            <person name="Weber A.P.M."/>
            <person name="Boo G.H."/>
            <person name="Boo S.M."/>
            <person name="Kim K.M."/>
            <person name="Shin Y."/>
            <person name="Jung M."/>
            <person name="Lee S.J."/>
            <person name="Yim H.S."/>
            <person name="Lee J.H."/>
            <person name="Bhattacharya D."/>
            <person name="Yoon H.S."/>
        </authorList>
    </citation>
    <scope>NUCLEOTIDE SEQUENCE [LARGE SCALE GENOMIC DNA]</scope>
    <source>
        <strain evidence="1 2">SKKU-2015</strain>
        <tissue evidence="1">Whole body</tissue>
    </source>
</reference>